<dbReference type="GeneID" id="79314212"/>
<feature type="domain" description="Metallo-beta-lactamase" evidence="1">
    <location>
        <begin position="20"/>
        <end position="207"/>
    </location>
</feature>
<dbReference type="InterPro" id="IPR050855">
    <property type="entry name" value="NDM-1-like"/>
</dbReference>
<proteinExistence type="predicted"/>
<dbReference type="PANTHER" id="PTHR42951:SF4">
    <property type="entry name" value="ACYL-COENZYME A THIOESTERASE MBLAC2"/>
    <property type="match status" value="1"/>
</dbReference>
<dbReference type="Proteomes" id="UP001596547">
    <property type="component" value="Unassembled WGS sequence"/>
</dbReference>
<keyword evidence="3" id="KW-1185">Reference proteome</keyword>
<evidence type="ECO:0000313" key="2">
    <source>
        <dbReference type="EMBL" id="MFC7315253.1"/>
    </source>
</evidence>
<protein>
    <submittedName>
        <fullName evidence="2">MBL fold metallo-hydrolase</fullName>
    </submittedName>
</protein>
<reference evidence="2 3" key="1">
    <citation type="journal article" date="2019" name="Int. J. Syst. Evol. Microbiol.">
        <title>The Global Catalogue of Microorganisms (GCM) 10K type strain sequencing project: providing services to taxonomists for standard genome sequencing and annotation.</title>
        <authorList>
            <consortium name="The Broad Institute Genomics Platform"/>
            <consortium name="The Broad Institute Genome Sequencing Center for Infectious Disease"/>
            <person name="Wu L."/>
            <person name="Ma J."/>
        </authorList>
    </citation>
    <scope>NUCLEOTIDE SEQUENCE [LARGE SCALE GENOMIC DNA]</scope>
    <source>
        <strain evidence="2 3">PSR21</strain>
    </source>
</reference>
<dbReference type="Gene3D" id="3.60.15.10">
    <property type="entry name" value="Ribonuclease Z/Hydroxyacylglutathione hydrolase-like"/>
    <property type="match status" value="1"/>
</dbReference>
<organism evidence="2 3">
    <name type="scientific">Halomarina halobia</name>
    <dbReference type="NCBI Taxonomy" id="3033386"/>
    <lineage>
        <taxon>Archaea</taxon>
        <taxon>Methanobacteriati</taxon>
        <taxon>Methanobacteriota</taxon>
        <taxon>Stenosarchaea group</taxon>
        <taxon>Halobacteria</taxon>
        <taxon>Halobacteriales</taxon>
        <taxon>Natronomonadaceae</taxon>
        <taxon>Halomarina</taxon>
    </lineage>
</organism>
<dbReference type="InterPro" id="IPR036866">
    <property type="entry name" value="RibonucZ/Hydroxyglut_hydro"/>
</dbReference>
<dbReference type="Pfam" id="PF00753">
    <property type="entry name" value="Lactamase_B"/>
    <property type="match status" value="1"/>
</dbReference>
<evidence type="ECO:0000259" key="1">
    <source>
        <dbReference type="SMART" id="SM00849"/>
    </source>
</evidence>
<dbReference type="RefSeq" id="WP_276304658.1">
    <property type="nucleotide sequence ID" value="NZ_CP119992.1"/>
</dbReference>
<dbReference type="InterPro" id="IPR001279">
    <property type="entry name" value="Metallo-B-lactamas"/>
</dbReference>
<comment type="caution">
    <text evidence="2">The sequence shown here is derived from an EMBL/GenBank/DDBJ whole genome shotgun (WGS) entry which is preliminary data.</text>
</comment>
<sequence>MQRLSADTALLHLGWPAPLDANGYVHDDGEVTLVDTGLRYPRRSLREELADAGYSPAEVDRVLLTHYDLDHTGGLDYADLDAPVYLGRLDADLVAGRWDPPLAHPKGWVHRVARELFPLPEDADLRIVDDGDRIGGFTAHHTPGHNPGHTTYVHEDGVAFVGDLLWETDGELELPFWGDSYDRRRMRESVRDLVARAEPFDAIYMGHGIPFTSGGAARLRDFAARLT</sequence>
<dbReference type="EMBL" id="JBHTBF010000001">
    <property type="protein sequence ID" value="MFC7315253.1"/>
    <property type="molecule type" value="Genomic_DNA"/>
</dbReference>
<dbReference type="CDD" id="cd07721">
    <property type="entry name" value="yflN-like_MBL-fold"/>
    <property type="match status" value="1"/>
</dbReference>
<name>A0ABD6A5L8_9EURY</name>
<dbReference type="AlphaFoldDB" id="A0ABD6A5L8"/>
<dbReference type="PANTHER" id="PTHR42951">
    <property type="entry name" value="METALLO-BETA-LACTAMASE DOMAIN-CONTAINING"/>
    <property type="match status" value="1"/>
</dbReference>
<accession>A0ABD6A5L8</accession>
<dbReference type="SUPFAM" id="SSF56281">
    <property type="entry name" value="Metallo-hydrolase/oxidoreductase"/>
    <property type="match status" value="1"/>
</dbReference>
<evidence type="ECO:0000313" key="3">
    <source>
        <dbReference type="Proteomes" id="UP001596547"/>
    </source>
</evidence>
<dbReference type="SMART" id="SM00849">
    <property type="entry name" value="Lactamase_B"/>
    <property type="match status" value="1"/>
</dbReference>
<gene>
    <name evidence="2" type="ORF">ACFQPE_00370</name>
</gene>